<organism evidence="3 4">
    <name type="scientific">Obba rivulosa</name>
    <dbReference type="NCBI Taxonomy" id="1052685"/>
    <lineage>
        <taxon>Eukaryota</taxon>
        <taxon>Fungi</taxon>
        <taxon>Dikarya</taxon>
        <taxon>Basidiomycota</taxon>
        <taxon>Agaricomycotina</taxon>
        <taxon>Agaricomycetes</taxon>
        <taxon>Polyporales</taxon>
        <taxon>Gelatoporiaceae</taxon>
        <taxon>Obba</taxon>
    </lineage>
</organism>
<keyword evidence="1" id="KW-0472">Membrane</keyword>
<keyword evidence="1" id="KW-0812">Transmembrane</keyword>
<dbReference type="InterPro" id="IPR045340">
    <property type="entry name" value="DUF6533"/>
</dbReference>
<gene>
    <name evidence="3" type="ORF">OBBRIDRAFT_347047</name>
</gene>
<protein>
    <recommendedName>
        <fullName evidence="2">DUF6533 domain-containing protein</fullName>
    </recommendedName>
</protein>
<dbReference type="AlphaFoldDB" id="A0A8E2AMJ9"/>
<keyword evidence="1" id="KW-1133">Transmembrane helix</keyword>
<keyword evidence="4" id="KW-1185">Reference proteome</keyword>
<name>A0A8E2AMJ9_9APHY</name>
<accession>A0A8E2AMJ9</accession>
<dbReference type="Proteomes" id="UP000250043">
    <property type="component" value="Unassembled WGS sequence"/>
</dbReference>
<feature type="transmembrane region" description="Helical" evidence="1">
    <location>
        <begin position="139"/>
        <end position="159"/>
    </location>
</feature>
<feature type="domain" description="DUF6533" evidence="2">
    <location>
        <begin position="41"/>
        <end position="86"/>
    </location>
</feature>
<sequence>MFRDSRSQEMMSDVTILGEQTEMLVDSALVETMRHLIIVKYACVASLVLLLHEYCMTLDDEISLVWPSPWTITKVFFLCNRYSPFLDVPMAVRIFLGITPGKACATEWQAFGYIYDFGIIVAEGIPTIRTYAIWNCNKWILCILVVVASGVYISSAVILHDIFQSYEYPVLSLPTKMYCLPFTSDQRVWKGYILNMAHEFVIISLTMVQRYTSSTRSHGLSPLVKVLYCDGILFYLAMLGMSVLNLCLIFGTPPALSPMMQIPLRVVHSVMSSRVLLNLRKAARVEEASSLHLSDIDFQIPDYLR</sequence>
<feature type="transmembrane region" description="Helical" evidence="1">
    <location>
        <begin position="232"/>
        <end position="251"/>
    </location>
</feature>
<dbReference type="OrthoDB" id="3350812at2759"/>
<reference evidence="3 4" key="1">
    <citation type="submission" date="2016-07" db="EMBL/GenBank/DDBJ databases">
        <title>Draft genome of the white-rot fungus Obba rivulosa 3A-2.</title>
        <authorList>
            <consortium name="DOE Joint Genome Institute"/>
            <person name="Miettinen O."/>
            <person name="Riley R."/>
            <person name="Acob R."/>
            <person name="Barry K."/>
            <person name="Cullen D."/>
            <person name="De Vries R."/>
            <person name="Hainaut M."/>
            <person name="Hatakka A."/>
            <person name="Henrissat B."/>
            <person name="Hilden K."/>
            <person name="Kuo R."/>
            <person name="Labutti K."/>
            <person name="Lipzen A."/>
            <person name="Makela M.R."/>
            <person name="Sandor L."/>
            <person name="Spatafora J.W."/>
            <person name="Grigoriev I.V."/>
            <person name="Hibbett D.S."/>
        </authorList>
    </citation>
    <scope>NUCLEOTIDE SEQUENCE [LARGE SCALE GENOMIC DNA]</scope>
    <source>
        <strain evidence="3 4">3A-2</strain>
    </source>
</reference>
<evidence type="ECO:0000256" key="1">
    <source>
        <dbReference type="SAM" id="Phobius"/>
    </source>
</evidence>
<dbReference type="EMBL" id="KV722616">
    <property type="protein sequence ID" value="OCH84995.1"/>
    <property type="molecule type" value="Genomic_DNA"/>
</dbReference>
<dbReference type="Pfam" id="PF20151">
    <property type="entry name" value="DUF6533"/>
    <property type="match status" value="1"/>
</dbReference>
<evidence type="ECO:0000313" key="4">
    <source>
        <dbReference type="Proteomes" id="UP000250043"/>
    </source>
</evidence>
<evidence type="ECO:0000313" key="3">
    <source>
        <dbReference type="EMBL" id="OCH84995.1"/>
    </source>
</evidence>
<evidence type="ECO:0000259" key="2">
    <source>
        <dbReference type="Pfam" id="PF20151"/>
    </source>
</evidence>
<proteinExistence type="predicted"/>